<keyword evidence="2" id="KW-0812">Transmembrane</keyword>
<evidence type="ECO:0000313" key="3">
    <source>
        <dbReference type="EMBL" id="NNU15915.1"/>
    </source>
</evidence>
<name>A0A7Y3RLR3_9PROT</name>
<keyword evidence="2" id="KW-1133">Transmembrane helix</keyword>
<gene>
    <name evidence="3" type="ORF">HK107_06210</name>
</gene>
<dbReference type="InterPro" id="IPR029058">
    <property type="entry name" value="AB_hydrolase_fold"/>
</dbReference>
<dbReference type="SUPFAM" id="SSF53474">
    <property type="entry name" value="alpha/beta-Hydrolases"/>
    <property type="match status" value="1"/>
</dbReference>
<evidence type="ECO:0000256" key="1">
    <source>
        <dbReference type="SAM" id="MobiDB-lite"/>
    </source>
</evidence>
<reference evidence="3 4" key="1">
    <citation type="submission" date="2020-05" db="EMBL/GenBank/DDBJ databases">
        <title>Parvularcula mediterraneae sp. nov., isolated from polypropylene straw from shallow seawater of the seashore of Laganas in Zakynthos island, Greece.</title>
        <authorList>
            <person name="Szabo I."/>
            <person name="Al-Omari J."/>
            <person name="Rado J."/>
            <person name="Szerdahelyi G.S."/>
        </authorList>
    </citation>
    <scope>NUCLEOTIDE SEQUENCE [LARGE SCALE GENOMIC DNA]</scope>
    <source>
        <strain evidence="3 4">ZS-1/3</strain>
    </source>
</reference>
<feature type="transmembrane region" description="Helical" evidence="2">
    <location>
        <begin position="293"/>
        <end position="318"/>
    </location>
</feature>
<evidence type="ECO:0000313" key="4">
    <source>
        <dbReference type="Proteomes" id="UP000536835"/>
    </source>
</evidence>
<dbReference type="RefSeq" id="WP_173197742.1">
    <property type="nucleotide sequence ID" value="NZ_JABFCX010000002.1"/>
</dbReference>
<proteinExistence type="predicted"/>
<keyword evidence="4" id="KW-1185">Reference proteome</keyword>
<feature type="compositionally biased region" description="Polar residues" evidence="1">
    <location>
        <begin position="612"/>
        <end position="621"/>
    </location>
</feature>
<feature type="transmembrane region" description="Helical" evidence="2">
    <location>
        <begin position="228"/>
        <end position="249"/>
    </location>
</feature>
<feature type="transmembrane region" description="Helical" evidence="2">
    <location>
        <begin position="431"/>
        <end position="450"/>
    </location>
</feature>
<evidence type="ECO:0008006" key="5">
    <source>
        <dbReference type="Google" id="ProtNLM"/>
    </source>
</evidence>
<dbReference type="Proteomes" id="UP000536835">
    <property type="component" value="Unassembled WGS sequence"/>
</dbReference>
<keyword evidence="2" id="KW-0472">Membrane</keyword>
<feature type="transmembrane region" description="Helical" evidence="2">
    <location>
        <begin position="404"/>
        <end position="425"/>
    </location>
</feature>
<accession>A0A7Y3RLR3</accession>
<protein>
    <recommendedName>
        <fullName evidence="5">Alpha/beta hydrolase</fullName>
    </recommendedName>
</protein>
<organism evidence="3 4">
    <name type="scientific">Parvularcula mediterranea</name>
    <dbReference type="NCBI Taxonomy" id="2732508"/>
    <lineage>
        <taxon>Bacteria</taxon>
        <taxon>Pseudomonadati</taxon>
        <taxon>Pseudomonadota</taxon>
        <taxon>Alphaproteobacteria</taxon>
        <taxon>Parvularculales</taxon>
        <taxon>Parvularculaceae</taxon>
        <taxon>Parvularcula</taxon>
    </lineage>
</organism>
<dbReference type="Gene3D" id="3.40.50.1820">
    <property type="entry name" value="alpha/beta hydrolase"/>
    <property type="match status" value="1"/>
</dbReference>
<dbReference type="EMBL" id="JABFCX010000002">
    <property type="protein sequence ID" value="NNU15915.1"/>
    <property type="molecule type" value="Genomic_DNA"/>
</dbReference>
<dbReference type="AlphaFoldDB" id="A0A7Y3RLR3"/>
<feature type="region of interest" description="Disordered" evidence="1">
    <location>
        <begin position="605"/>
        <end position="634"/>
    </location>
</feature>
<sequence length="634" mass="71106">MSYEKQSGRSKKRTYWVVLVHGTGDSAYLTDDRRRWWQSDSSFNQELRYQFERVGKRLCEEAKVDAEETLPDIRILPFRWNGANNQTKRLLAALNLKRHLELLTPEKEERSGEMLRALSGRQPAQKGTGLGGQWSDFFPKETIGPDDKVFVVAHSHGGNVAMEALLFAAAQSGSGSQGGFRDQRENEKDRSTLEHIDRWITVGTPFLRLAPGGLRPKILRAAAWIGDYFGRILAGVLLVSALVLGTGFSDPVGSLASIMWDDADATVSMEASTGEAESSFLGLFGSDFSALNALRVLVAIFVTGMALRWVIRALFWLFRQLKLKKAQEEIAAELQEEVRRKPRYKREQKNAYQLKSWLKFHQLFGSKLIALYSRQDEAIAALVRLDQNKTPLGRQTAERLGASFVSKFVEPVVTAAVIVGGVYLLEPGSQMPVVFLSAALAAWIVLPLFLRGPVRKFGSSFFRCVHRLFWGVLRARGLGIDGSYGRIENAAASPNRFRENGDPPSGYAHLADLRGEGLPHEIEADVYAETVRPPYQDKWSEGKLVEASETVTTDAGFIDFLIKRTGRKPLIHNGYFRSRRFTEQLAYEILHEFDATKRAKDRAVETDKLRGQSKQISQSFEGGTAERVMKRRSA</sequence>
<comment type="caution">
    <text evidence="3">The sequence shown here is derived from an EMBL/GenBank/DDBJ whole genome shotgun (WGS) entry which is preliminary data.</text>
</comment>
<evidence type="ECO:0000256" key="2">
    <source>
        <dbReference type="SAM" id="Phobius"/>
    </source>
</evidence>